<evidence type="ECO:0000259" key="2">
    <source>
        <dbReference type="Pfam" id="PF07110"/>
    </source>
</evidence>
<dbReference type="SUPFAM" id="SSF54909">
    <property type="entry name" value="Dimeric alpha+beta barrel"/>
    <property type="match status" value="1"/>
</dbReference>
<dbReference type="InterPro" id="IPR011008">
    <property type="entry name" value="Dimeric_a/b-barrel"/>
</dbReference>
<dbReference type="Pfam" id="PF07110">
    <property type="entry name" value="EthD"/>
    <property type="match status" value="1"/>
</dbReference>
<evidence type="ECO:0000313" key="3">
    <source>
        <dbReference type="EMBL" id="THG98675.1"/>
    </source>
</evidence>
<dbReference type="InterPro" id="IPR009799">
    <property type="entry name" value="EthD_dom"/>
</dbReference>
<reference evidence="3 4" key="1">
    <citation type="submission" date="2019-02" db="EMBL/GenBank/DDBJ databases">
        <title>Genome sequencing of the rare red list fungi Phlebia centrifuga.</title>
        <authorList>
            <person name="Buettner E."/>
            <person name="Kellner H."/>
        </authorList>
    </citation>
    <scope>NUCLEOTIDE SEQUENCE [LARGE SCALE GENOMIC DNA]</scope>
    <source>
        <strain evidence="3 4">DSM 108282</strain>
    </source>
</reference>
<accession>A0A4S4KJS6</accession>
<dbReference type="EMBL" id="SGPJ01000109">
    <property type="protein sequence ID" value="THG98675.1"/>
    <property type="molecule type" value="Genomic_DNA"/>
</dbReference>
<dbReference type="Proteomes" id="UP000309038">
    <property type="component" value="Unassembled WGS sequence"/>
</dbReference>
<comment type="similarity">
    <text evidence="1">Belongs to the tpcK family.</text>
</comment>
<dbReference type="Gene3D" id="3.30.70.100">
    <property type="match status" value="1"/>
</dbReference>
<evidence type="ECO:0000313" key="4">
    <source>
        <dbReference type="Proteomes" id="UP000309038"/>
    </source>
</evidence>
<evidence type="ECO:0000256" key="1">
    <source>
        <dbReference type="ARBA" id="ARBA00005986"/>
    </source>
</evidence>
<organism evidence="3 4">
    <name type="scientific">Hermanssonia centrifuga</name>
    <dbReference type="NCBI Taxonomy" id="98765"/>
    <lineage>
        <taxon>Eukaryota</taxon>
        <taxon>Fungi</taxon>
        <taxon>Dikarya</taxon>
        <taxon>Basidiomycota</taxon>
        <taxon>Agaricomycotina</taxon>
        <taxon>Agaricomycetes</taxon>
        <taxon>Polyporales</taxon>
        <taxon>Meruliaceae</taxon>
        <taxon>Hermanssonia</taxon>
    </lineage>
</organism>
<dbReference type="GO" id="GO:0016491">
    <property type="term" value="F:oxidoreductase activity"/>
    <property type="evidence" value="ECO:0007669"/>
    <property type="project" value="InterPro"/>
</dbReference>
<keyword evidence="4" id="KW-1185">Reference proteome</keyword>
<feature type="domain" description="EthD" evidence="2">
    <location>
        <begin position="25"/>
        <end position="119"/>
    </location>
</feature>
<dbReference type="AlphaFoldDB" id="A0A4S4KJS6"/>
<gene>
    <name evidence="3" type="ORF">EW026_g3560</name>
</gene>
<protein>
    <recommendedName>
        <fullName evidence="2">EthD domain-containing protein</fullName>
    </recommendedName>
</protein>
<name>A0A4S4KJS6_9APHY</name>
<sequence length="134" mass="15753">MFKPRYNPAMRPDRFRLAALFHPQKDVTYEQFSRYWLREHGKLFMSLDIVKKNLTKYEQLHLNPQLNTQLSTAMNSAQMPFWGMAIFEAESYDKIIEVLSHPDYIRVVFPDEAKILDRSKSQVIAGEFATIHGT</sequence>
<proteinExistence type="inferred from homology"/>
<comment type="caution">
    <text evidence="3">The sequence shown here is derived from an EMBL/GenBank/DDBJ whole genome shotgun (WGS) entry which is preliminary data.</text>
</comment>